<evidence type="ECO:0000313" key="2">
    <source>
        <dbReference type="EMBL" id="SEF37928.1"/>
    </source>
</evidence>
<reference evidence="3" key="1">
    <citation type="submission" date="2016-10" db="EMBL/GenBank/DDBJ databases">
        <authorList>
            <person name="Varghese N."/>
            <person name="Submissions S."/>
        </authorList>
    </citation>
    <scope>NUCLEOTIDE SEQUENCE [LARGE SCALE GENOMIC DNA]</scope>
    <source>
        <strain evidence="3">DSM 44654</strain>
    </source>
</reference>
<keyword evidence="3" id="KW-1185">Reference proteome</keyword>
<gene>
    <name evidence="2" type="ORF">SAMN05421837_116106</name>
</gene>
<dbReference type="STRING" id="218821.SAMN05421837_116106"/>
<sequence>MWIAVSTPVALLIATVLMERFERRCTLTPAAQGEPAELPASGGATRVRPL</sequence>
<evidence type="ECO:0000313" key="3">
    <source>
        <dbReference type="Proteomes" id="UP000198878"/>
    </source>
</evidence>
<proteinExistence type="predicted"/>
<dbReference type="RefSeq" id="WP_167379949.1">
    <property type="nucleotide sequence ID" value="NZ_FNUJ01000016.1"/>
</dbReference>
<protein>
    <submittedName>
        <fullName evidence="2">Uncharacterized protein</fullName>
    </submittedName>
</protein>
<name>A0A1H5RJR9_9PSEU</name>
<evidence type="ECO:0000256" key="1">
    <source>
        <dbReference type="SAM" id="MobiDB-lite"/>
    </source>
</evidence>
<feature type="region of interest" description="Disordered" evidence="1">
    <location>
        <begin position="28"/>
        <end position="50"/>
    </location>
</feature>
<dbReference type="EMBL" id="FNUJ01000016">
    <property type="protein sequence ID" value="SEF37928.1"/>
    <property type="molecule type" value="Genomic_DNA"/>
</dbReference>
<dbReference type="AlphaFoldDB" id="A0A1H5RJR9"/>
<dbReference type="Proteomes" id="UP000198878">
    <property type="component" value="Unassembled WGS sequence"/>
</dbReference>
<organism evidence="2 3">
    <name type="scientific">Amycolatopsis pretoriensis</name>
    <dbReference type="NCBI Taxonomy" id="218821"/>
    <lineage>
        <taxon>Bacteria</taxon>
        <taxon>Bacillati</taxon>
        <taxon>Actinomycetota</taxon>
        <taxon>Actinomycetes</taxon>
        <taxon>Pseudonocardiales</taxon>
        <taxon>Pseudonocardiaceae</taxon>
        <taxon>Amycolatopsis</taxon>
    </lineage>
</organism>
<accession>A0A1H5RJR9</accession>